<evidence type="ECO:0000259" key="1">
    <source>
        <dbReference type="Pfam" id="PF12697"/>
    </source>
</evidence>
<dbReference type="GO" id="GO:0055088">
    <property type="term" value="P:lipid homeostasis"/>
    <property type="evidence" value="ECO:0007669"/>
    <property type="project" value="TreeGrafter"/>
</dbReference>
<dbReference type="Pfam" id="PF12697">
    <property type="entry name" value="Abhydrolase_6"/>
    <property type="match status" value="1"/>
</dbReference>
<feature type="domain" description="AB hydrolase-1" evidence="1">
    <location>
        <begin position="88"/>
        <end position="337"/>
    </location>
</feature>
<dbReference type="SUPFAM" id="SSF53474">
    <property type="entry name" value="alpha/beta-Hydrolases"/>
    <property type="match status" value="1"/>
</dbReference>
<dbReference type="InterPro" id="IPR029058">
    <property type="entry name" value="AB_hydrolase_fold"/>
</dbReference>
<gene>
    <name evidence="2" type="ORF">C4D60_Mb09t00520</name>
</gene>
<organism evidence="2 3">
    <name type="scientific">Musa balbisiana</name>
    <name type="common">Banana</name>
    <dbReference type="NCBI Taxonomy" id="52838"/>
    <lineage>
        <taxon>Eukaryota</taxon>
        <taxon>Viridiplantae</taxon>
        <taxon>Streptophyta</taxon>
        <taxon>Embryophyta</taxon>
        <taxon>Tracheophyta</taxon>
        <taxon>Spermatophyta</taxon>
        <taxon>Magnoliopsida</taxon>
        <taxon>Liliopsida</taxon>
        <taxon>Zingiberales</taxon>
        <taxon>Musaceae</taxon>
        <taxon>Musa</taxon>
    </lineage>
</organism>
<evidence type="ECO:0000313" key="3">
    <source>
        <dbReference type="Proteomes" id="UP000317650"/>
    </source>
</evidence>
<dbReference type="GO" id="GO:0006654">
    <property type="term" value="P:phosphatidic acid biosynthetic process"/>
    <property type="evidence" value="ECO:0007669"/>
    <property type="project" value="TreeGrafter"/>
</dbReference>
<dbReference type="EMBL" id="PYDT01000010">
    <property type="protein sequence ID" value="THU46017.1"/>
    <property type="molecule type" value="Genomic_DNA"/>
</dbReference>
<reference evidence="2 3" key="1">
    <citation type="journal article" date="2019" name="Nat. Plants">
        <title>Genome sequencing of Musa balbisiana reveals subgenome evolution and function divergence in polyploid bananas.</title>
        <authorList>
            <person name="Yao X."/>
        </authorList>
    </citation>
    <scope>NUCLEOTIDE SEQUENCE [LARGE SCALE GENOMIC DNA]</scope>
    <source>
        <strain evidence="3">cv. DH-PKW</strain>
        <tissue evidence="2">Leaves</tissue>
    </source>
</reference>
<dbReference type="PANTHER" id="PTHR42886:SF42">
    <property type="entry name" value="ALPHA_BETA-HYDROLASES SUPERFAMILY PROTEIN"/>
    <property type="match status" value="1"/>
</dbReference>
<dbReference type="PANTHER" id="PTHR42886">
    <property type="entry name" value="RE40534P-RELATED"/>
    <property type="match status" value="1"/>
</dbReference>
<sequence>MAAAGSPPLVGASPLLSLLPPPRKRAAIPRAAVSASASASGRAKAYSYQLREGQFRRFHRLPSGLAIEVIFQEAQAAAAEEGLRNPPLVFIHGSFHAAWCWVEHWLPFFSDSGYDCYALSLLGQGESDVPSGAAAGTLKTHTSDVADFIRKEVRSPPVLIGHSFGGLIVQSYISNMTHSYSSKQPSLSENLVAHPLLAGAVLVCSVPPTGNSGLVWRYLLTKPIAAIKVTLSLAAKAFANSLPLCKETFFSMTMEDHLVLKYQELMKASSKLPLFDLRKLNASLPVSPPAKGTVKLLIMGASDDFIVDTEGLQETSRFYGVQAVCVEGIAHDMMLDSRWEKGAQTFLSWLQELQRDQVS</sequence>
<dbReference type="GO" id="GO:0052689">
    <property type="term" value="F:carboxylic ester hydrolase activity"/>
    <property type="evidence" value="ECO:0007669"/>
    <property type="project" value="TreeGrafter"/>
</dbReference>
<dbReference type="GO" id="GO:0042171">
    <property type="term" value="F:lysophosphatidic acid acyltransferase activity"/>
    <property type="evidence" value="ECO:0007669"/>
    <property type="project" value="TreeGrafter"/>
</dbReference>
<name>A0A4S8ID06_MUSBA</name>
<evidence type="ECO:0000313" key="2">
    <source>
        <dbReference type="EMBL" id="THU46017.1"/>
    </source>
</evidence>
<proteinExistence type="predicted"/>
<dbReference type="Gene3D" id="3.40.50.1820">
    <property type="entry name" value="alpha/beta hydrolase"/>
    <property type="match status" value="1"/>
</dbReference>
<comment type="caution">
    <text evidence="2">The sequence shown here is derived from an EMBL/GenBank/DDBJ whole genome shotgun (WGS) entry which is preliminary data.</text>
</comment>
<dbReference type="Proteomes" id="UP000317650">
    <property type="component" value="Chromosome 9"/>
</dbReference>
<keyword evidence="3" id="KW-1185">Reference proteome</keyword>
<accession>A0A4S8ID06</accession>
<dbReference type="InterPro" id="IPR000073">
    <property type="entry name" value="AB_hydrolase_1"/>
</dbReference>
<dbReference type="STRING" id="52838.A0A4S8ID06"/>
<dbReference type="AlphaFoldDB" id="A0A4S8ID06"/>
<protein>
    <recommendedName>
        <fullName evidence="1">AB hydrolase-1 domain-containing protein</fullName>
    </recommendedName>
</protein>